<keyword evidence="3" id="KW-0418">Kinase</keyword>
<dbReference type="PANTHER" id="PTHR34220">
    <property type="entry name" value="SENSOR HISTIDINE KINASE YPDA"/>
    <property type="match status" value="1"/>
</dbReference>
<dbReference type="Gene3D" id="3.30.565.10">
    <property type="entry name" value="Histidine kinase-like ATPase, C-terminal domain"/>
    <property type="match status" value="1"/>
</dbReference>
<evidence type="ECO:0000256" key="1">
    <source>
        <dbReference type="SAM" id="Phobius"/>
    </source>
</evidence>
<dbReference type="InterPro" id="IPR010559">
    <property type="entry name" value="Sig_transdc_His_kin_internal"/>
</dbReference>
<dbReference type="InterPro" id="IPR036890">
    <property type="entry name" value="HATPase_C_sf"/>
</dbReference>
<accession>A0ABV2B1Z7</accession>
<keyword evidence="1" id="KW-1133">Transmembrane helix</keyword>
<sequence length="349" mass="37998">MNPEREPVEFLPDFCTGARVLRVLVVCEAVAVVLALGGSLTAVLPERFLLLSIYLQWIGICSAAALCLIKRYASRLSARGVALLAYLTLLAVTFAITEITYVAGRYSGFALLLEDASHDGFVARSVGISAVVAALALRYFWLRSAWQSQAEAEMRARLEALQARIEPHFLFNSLNSVAALIAVRPDEAENALEDLAVLLRARLATNTPANVSLDEEMAMVDAYVRIESLRMGERLTFDVRIDEDARACQLPALSLQPLVENAIGHGVARLPDGGTVVLQASRERDTLVLQVVNPLAGDAPPVPGNRQALVNIRHRLALRYGDVAELRVTAEESRFTVDMIVPQPAESVS</sequence>
<dbReference type="RefSeq" id="WP_353111541.1">
    <property type="nucleotide sequence ID" value="NZ_APND01000003.1"/>
</dbReference>
<name>A0ABV2B1Z7_9GAMM</name>
<dbReference type="InterPro" id="IPR050640">
    <property type="entry name" value="Bact_2-comp_sensor_kinase"/>
</dbReference>
<feature type="transmembrane region" description="Helical" evidence="1">
    <location>
        <begin position="121"/>
        <end position="141"/>
    </location>
</feature>
<protein>
    <submittedName>
        <fullName evidence="3">Sensory transduction protein kinase AlgZ</fullName>
    </submittedName>
</protein>
<feature type="transmembrane region" description="Helical" evidence="1">
    <location>
        <begin position="48"/>
        <end position="69"/>
    </location>
</feature>
<comment type="caution">
    <text evidence="3">The sequence shown here is derived from an EMBL/GenBank/DDBJ whole genome shotgun (WGS) entry which is preliminary data.</text>
</comment>
<organism evidence="3 4">
    <name type="scientific">Salinisphaera dokdonensis CL-ES53</name>
    <dbReference type="NCBI Taxonomy" id="1304272"/>
    <lineage>
        <taxon>Bacteria</taxon>
        <taxon>Pseudomonadati</taxon>
        <taxon>Pseudomonadota</taxon>
        <taxon>Gammaproteobacteria</taxon>
        <taxon>Salinisphaerales</taxon>
        <taxon>Salinisphaeraceae</taxon>
        <taxon>Salinisphaera</taxon>
    </lineage>
</organism>
<keyword evidence="1" id="KW-0812">Transmembrane</keyword>
<dbReference type="Pfam" id="PF06580">
    <property type="entry name" value="His_kinase"/>
    <property type="match status" value="1"/>
</dbReference>
<dbReference type="Proteomes" id="UP001460888">
    <property type="component" value="Unassembled WGS sequence"/>
</dbReference>
<dbReference type="EMBL" id="APND01000003">
    <property type="protein sequence ID" value="MES1929883.1"/>
    <property type="molecule type" value="Genomic_DNA"/>
</dbReference>
<dbReference type="PANTHER" id="PTHR34220:SF7">
    <property type="entry name" value="SENSOR HISTIDINE KINASE YPDA"/>
    <property type="match status" value="1"/>
</dbReference>
<keyword evidence="1" id="KW-0472">Membrane</keyword>
<feature type="domain" description="Signal transduction histidine kinase internal region" evidence="2">
    <location>
        <begin position="156"/>
        <end position="235"/>
    </location>
</feature>
<evidence type="ECO:0000259" key="2">
    <source>
        <dbReference type="Pfam" id="PF06580"/>
    </source>
</evidence>
<dbReference type="SUPFAM" id="SSF55874">
    <property type="entry name" value="ATPase domain of HSP90 chaperone/DNA topoisomerase II/histidine kinase"/>
    <property type="match status" value="1"/>
</dbReference>
<dbReference type="GO" id="GO:0016301">
    <property type="term" value="F:kinase activity"/>
    <property type="evidence" value="ECO:0007669"/>
    <property type="project" value="UniProtKB-KW"/>
</dbReference>
<feature type="transmembrane region" description="Helical" evidence="1">
    <location>
        <begin position="81"/>
        <end position="101"/>
    </location>
</feature>
<proteinExistence type="predicted"/>
<evidence type="ECO:0000313" key="4">
    <source>
        <dbReference type="Proteomes" id="UP001460888"/>
    </source>
</evidence>
<gene>
    <name evidence="3" type="ORF">SADO_11524</name>
</gene>
<reference evidence="3 4" key="1">
    <citation type="submission" date="2013-03" db="EMBL/GenBank/DDBJ databases">
        <title>Salinisphaera dokdonensis CL-ES53 Genome Sequencing.</title>
        <authorList>
            <person name="Li C."/>
            <person name="Lai Q."/>
            <person name="Shao Z."/>
        </authorList>
    </citation>
    <scope>NUCLEOTIDE SEQUENCE [LARGE SCALE GENOMIC DNA]</scope>
    <source>
        <strain evidence="3 4">CL-ES53</strain>
    </source>
</reference>
<keyword evidence="3" id="KW-0808">Transferase</keyword>
<evidence type="ECO:0000313" key="3">
    <source>
        <dbReference type="EMBL" id="MES1929883.1"/>
    </source>
</evidence>
<feature type="transmembrane region" description="Helical" evidence="1">
    <location>
        <begin position="20"/>
        <end position="42"/>
    </location>
</feature>
<keyword evidence="4" id="KW-1185">Reference proteome</keyword>